<dbReference type="EMBL" id="FNTD01000005">
    <property type="protein sequence ID" value="SEE58890.1"/>
    <property type="molecule type" value="Genomic_DNA"/>
</dbReference>
<reference evidence="1 2" key="1">
    <citation type="submission" date="2016-10" db="EMBL/GenBank/DDBJ databases">
        <authorList>
            <person name="de Groot N.N."/>
        </authorList>
    </citation>
    <scope>NUCLEOTIDE SEQUENCE [LARGE SCALE GENOMIC DNA]</scope>
    <source>
        <strain evidence="1 2">DSM 40306</strain>
    </source>
</reference>
<organism evidence="1 2">
    <name type="scientific">Streptomyces misionensis</name>
    <dbReference type="NCBI Taxonomy" id="67331"/>
    <lineage>
        <taxon>Bacteria</taxon>
        <taxon>Bacillati</taxon>
        <taxon>Actinomycetota</taxon>
        <taxon>Actinomycetes</taxon>
        <taxon>Kitasatosporales</taxon>
        <taxon>Streptomycetaceae</taxon>
        <taxon>Streptomyces</taxon>
    </lineage>
</organism>
<proteinExistence type="predicted"/>
<name>A0A1H5K2K9_9ACTN</name>
<evidence type="ECO:0000313" key="1">
    <source>
        <dbReference type="EMBL" id="SEE58890.1"/>
    </source>
</evidence>
<evidence type="ECO:0000313" key="2">
    <source>
        <dbReference type="Proteomes" id="UP000182375"/>
    </source>
</evidence>
<accession>A0A1H5K2K9</accession>
<protein>
    <submittedName>
        <fullName evidence="1">Uncharacterized protein</fullName>
    </submittedName>
</protein>
<dbReference type="STRING" id="67331.SAMN04490357_7670"/>
<dbReference type="RefSeq" id="WP_074996398.1">
    <property type="nucleotide sequence ID" value="NZ_FNTD01000005.1"/>
</dbReference>
<sequence length="63" mass="7035">MLTDLISRIITRLTNQLKYGSYSCGKCGLKIEVTDYPDRVSRVLDIAIAHNCKPSKPKPAKTL</sequence>
<dbReference type="Proteomes" id="UP000182375">
    <property type="component" value="Unassembled WGS sequence"/>
</dbReference>
<gene>
    <name evidence="1" type="ORF">SAMN04490357_7670</name>
</gene>
<dbReference type="AlphaFoldDB" id="A0A1H5K2K9"/>
<dbReference type="GeneID" id="95516618"/>